<dbReference type="InterPro" id="IPR025454">
    <property type="entry name" value="DUF4275"/>
</dbReference>
<protein>
    <submittedName>
        <fullName evidence="1">DUF4275 family protein</fullName>
    </submittedName>
</protein>
<dbReference type="RefSeq" id="WP_011888275.1">
    <property type="nucleotide sequence ID" value="NZ_CP017690.1"/>
</dbReference>
<evidence type="ECO:0000313" key="2">
    <source>
        <dbReference type="Proteomes" id="UP001297580"/>
    </source>
</evidence>
<dbReference type="EMBL" id="CP133461">
    <property type="protein sequence ID" value="WMV76020.1"/>
    <property type="molecule type" value="Genomic_DNA"/>
</dbReference>
<dbReference type="Proteomes" id="UP001297580">
    <property type="component" value="Chromosome"/>
</dbReference>
<gene>
    <name evidence="1" type="ORF">HSX42_17700</name>
</gene>
<accession>A0ABY9QC35</accession>
<proteinExistence type="predicted"/>
<organism evidence="1 2">
    <name type="scientific">Geobacillus thermodenitrificans</name>
    <dbReference type="NCBI Taxonomy" id="33940"/>
    <lineage>
        <taxon>Bacteria</taxon>
        <taxon>Bacillati</taxon>
        <taxon>Bacillota</taxon>
        <taxon>Bacilli</taxon>
        <taxon>Bacillales</taxon>
        <taxon>Anoxybacillaceae</taxon>
        <taxon>Geobacillus</taxon>
    </lineage>
</organism>
<sequence length="146" mass="17319">MELFHKLARRNITISKQSGFGAKWRQQWEEVFARHLTAEEKRNIHLYDDDGANGYLWHVFSYETRDCLTEEEAEAAFDREEKKCCYIFFQHSDDAFKVEDASGLKAVDLVTENGEYADLYVVDSEFNWTFVITHERGWLGPYFSRR</sequence>
<dbReference type="Pfam" id="PF14101">
    <property type="entry name" value="DUF4275"/>
    <property type="match status" value="1"/>
</dbReference>
<evidence type="ECO:0000313" key="1">
    <source>
        <dbReference type="EMBL" id="WMV76020.1"/>
    </source>
</evidence>
<keyword evidence="2" id="KW-1185">Reference proteome</keyword>
<dbReference type="GeneID" id="87622715"/>
<reference evidence="1 2" key="1">
    <citation type="submission" date="2023-08" db="EMBL/GenBank/DDBJ databases">
        <title>Complete genome sequence of Geobacillus thermodenitrificans K1041, a genetically tractable strain representative of the genus Geobacillus.</title>
        <authorList>
            <person name="Kani S."/>
            <person name="Suzuki H."/>
        </authorList>
    </citation>
    <scope>NUCLEOTIDE SEQUENCE [LARGE SCALE GENOMIC DNA]</scope>
    <source>
        <strain evidence="1 2">K1041</strain>
    </source>
</reference>
<name>A0ABY9QC35_GEOTD</name>